<dbReference type="GO" id="GO:0005850">
    <property type="term" value="C:eukaryotic translation initiation factor 2 complex"/>
    <property type="evidence" value="ECO:0007669"/>
    <property type="project" value="TreeGrafter"/>
</dbReference>
<dbReference type="PANTHER" id="PTHR10602:SF0">
    <property type="entry name" value="EUKARYOTIC TRANSLATION INITIATION FACTOR 2 SUBUNIT 1"/>
    <property type="match status" value="1"/>
</dbReference>
<feature type="domain" description="S1 motif" evidence="6">
    <location>
        <begin position="16"/>
        <end position="87"/>
    </location>
</feature>
<dbReference type="InterPro" id="IPR012340">
    <property type="entry name" value="NA-bd_OB-fold"/>
</dbReference>
<evidence type="ECO:0000313" key="10">
    <source>
        <dbReference type="EMBL" id="CAF3812777.1"/>
    </source>
</evidence>
<dbReference type="PANTHER" id="PTHR10602">
    <property type="entry name" value="EUKARYOTIC TRANSLATION INITIATION FACTOR 2 SUBUNIT 1"/>
    <property type="match status" value="1"/>
</dbReference>
<dbReference type="Proteomes" id="UP000663829">
    <property type="component" value="Unassembled WGS sequence"/>
</dbReference>
<dbReference type="Pfam" id="PF00575">
    <property type="entry name" value="S1"/>
    <property type="match status" value="1"/>
</dbReference>
<dbReference type="AlphaFoldDB" id="A0A814JVK3"/>
<keyword evidence="11" id="KW-1185">Reference proteome</keyword>
<dbReference type="OrthoDB" id="1685042at2759"/>
<evidence type="ECO:0000313" key="9">
    <source>
        <dbReference type="EMBL" id="CAF3744733.1"/>
    </source>
</evidence>
<dbReference type="EMBL" id="CAJOBA010005479">
    <property type="protein sequence ID" value="CAF3744733.1"/>
    <property type="molecule type" value="Genomic_DNA"/>
</dbReference>
<reference evidence="8" key="1">
    <citation type="submission" date="2021-02" db="EMBL/GenBank/DDBJ databases">
        <authorList>
            <person name="Nowell W R."/>
        </authorList>
    </citation>
    <scope>NUCLEOTIDE SEQUENCE</scope>
</reference>
<dbReference type="SMART" id="SM00316">
    <property type="entry name" value="S1"/>
    <property type="match status" value="1"/>
</dbReference>
<evidence type="ECO:0000313" key="8">
    <source>
        <dbReference type="EMBL" id="CAF1042622.1"/>
    </source>
</evidence>
<dbReference type="GO" id="GO:0043022">
    <property type="term" value="F:ribosome binding"/>
    <property type="evidence" value="ECO:0007669"/>
    <property type="project" value="TreeGrafter"/>
</dbReference>
<keyword evidence="4" id="KW-0648">Protein biosynthesis</keyword>
<dbReference type="EMBL" id="CAJNOK010005473">
    <property type="protein sequence ID" value="CAF0973515.1"/>
    <property type="molecule type" value="Genomic_DNA"/>
</dbReference>
<dbReference type="GO" id="GO:0033290">
    <property type="term" value="C:eukaryotic 48S preinitiation complex"/>
    <property type="evidence" value="ECO:0007669"/>
    <property type="project" value="TreeGrafter"/>
</dbReference>
<dbReference type="InterPro" id="IPR003029">
    <property type="entry name" value="S1_domain"/>
</dbReference>
<evidence type="ECO:0000313" key="11">
    <source>
        <dbReference type="Proteomes" id="UP000663829"/>
    </source>
</evidence>
<protein>
    <recommendedName>
        <fullName evidence="2">Eukaryotic translation initiation factor 2 subunit 1</fullName>
    </recommendedName>
    <alternativeName>
        <fullName evidence="5">Eukaryotic translation initiation factor 2 subunit alpha</fullName>
    </alternativeName>
</protein>
<dbReference type="InterPro" id="IPR024054">
    <property type="entry name" value="TIF2_asu_middle_sf"/>
</dbReference>
<keyword evidence="3" id="KW-0396">Initiation factor</keyword>
<dbReference type="CDD" id="cd04452">
    <property type="entry name" value="S1_IF2_alpha"/>
    <property type="match status" value="1"/>
</dbReference>
<evidence type="ECO:0000256" key="2">
    <source>
        <dbReference type="ARBA" id="ARBA00020950"/>
    </source>
</evidence>
<name>A0A814JVK3_9BILA</name>
<sequence>MTLNCRFYENKLPDNNDLVMVNVVRIENVGVYVKLLEYDNIEGMILMSELSRRRIRSVNKLVRIGRNEVARVIRVDLQKGYIDLSKSRVLNEDEVRECEQKYIRGRTVNSVLRQTAHELSINNNDGFEQFYKNTAWFYDRKYKYSGACYDVFKQIIKDETEINNCSLDQQAKEILSTNIRRRFMPRGVIKCRAGEIKVQF</sequence>
<dbReference type="SUPFAM" id="SSF50249">
    <property type="entry name" value="Nucleic acid-binding proteins"/>
    <property type="match status" value="1"/>
</dbReference>
<dbReference type="Gene3D" id="1.10.150.190">
    <property type="entry name" value="Translation initiation factor 2, subunit 1, domain 2"/>
    <property type="match status" value="1"/>
</dbReference>
<dbReference type="PROSITE" id="PS50126">
    <property type="entry name" value="S1"/>
    <property type="match status" value="1"/>
</dbReference>
<dbReference type="SUPFAM" id="SSF116742">
    <property type="entry name" value="eIF2alpha middle domain-like"/>
    <property type="match status" value="1"/>
</dbReference>
<evidence type="ECO:0000259" key="6">
    <source>
        <dbReference type="PROSITE" id="PS50126"/>
    </source>
</evidence>
<evidence type="ECO:0000256" key="1">
    <source>
        <dbReference type="ARBA" id="ARBA00007223"/>
    </source>
</evidence>
<gene>
    <name evidence="8" type="ORF">GPM918_LOCUS15859</name>
    <name evidence="7" type="ORF">OVA965_LOCUS13224</name>
    <name evidence="10" type="ORF">SRO942_LOCUS15859</name>
    <name evidence="9" type="ORF">TMI583_LOCUS13227</name>
</gene>
<dbReference type="GO" id="GO:0003723">
    <property type="term" value="F:RNA binding"/>
    <property type="evidence" value="ECO:0007669"/>
    <property type="project" value="InterPro"/>
</dbReference>
<dbReference type="EMBL" id="CAJOBC010004055">
    <property type="protein sequence ID" value="CAF3812777.1"/>
    <property type="molecule type" value="Genomic_DNA"/>
</dbReference>
<dbReference type="FunFam" id="2.40.50.140:FF:000015">
    <property type="entry name" value="Eukaryotic translation initiation factor 2 subunit alpha"/>
    <property type="match status" value="1"/>
</dbReference>
<evidence type="ECO:0000256" key="5">
    <source>
        <dbReference type="ARBA" id="ARBA00033370"/>
    </source>
</evidence>
<dbReference type="Pfam" id="PF07541">
    <property type="entry name" value="EIF_2_alpha"/>
    <property type="match status" value="1"/>
</dbReference>
<dbReference type="EMBL" id="CAJNOQ010004055">
    <property type="protein sequence ID" value="CAF1042622.1"/>
    <property type="molecule type" value="Genomic_DNA"/>
</dbReference>
<dbReference type="Proteomes" id="UP000681722">
    <property type="component" value="Unassembled WGS sequence"/>
</dbReference>
<dbReference type="GO" id="GO:0003743">
    <property type="term" value="F:translation initiation factor activity"/>
    <property type="evidence" value="ECO:0007669"/>
    <property type="project" value="UniProtKB-KW"/>
</dbReference>
<dbReference type="InterPro" id="IPR044126">
    <property type="entry name" value="S1_IF2_alpha"/>
</dbReference>
<evidence type="ECO:0000313" key="7">
    <source>
        <dbReference type="EMBL" id="CAF0973515.1"/>
    </source>
</evidence>
<comment type="similarity">
    <text evidence="1">Belongs to the eIF-2-alpha family.</text>
</comment>
<dbReference type="Proteomes" id="UP000677228">
    <property type="component" value="Unassembled WGS sequence"/>
</dbReference>
<evidence type="ECO:0000256" key="4">
    <source>
        <dbReference type="ARBA" id="ARBA00022917"/>
    </source>
</evidence>
<dbReference type="Proteomes" id="UP000682733">
    <property type="component" value="Unassembled WGS sequence"/>
</dbReference>
<comment type="caution">
    <text evidence="8">The sequence shown here is derived from an EMBL/GenBank/DDBJ whole genome shotgun (WGS) entry which is preliminary data.</text>
</comment>
<proteinExistence type="inferred from homology"/>
<accession>A0A814JVK3</accession>
<dbReference type="InterPro" id="IPR011488">
    <property type="entry name" value="TIF_2_asu"/>
</dbReference>
<evidence type="ECO:0000256" key="3">
    <source>
        <dbReference type="ARBA" id="ARBA00022540"/>
    </source>
</evidence>
<dbReference type="Gene3D" id="2.40.50.140">
    <property type="entry name" value="Nucleic acid-binding proteins"/>
    <property type="match status" value="1"/>
</dbReference>
<organism evidence="8 11">
    <name type="scientific">Didymodactylos carnosus</name>
    <dbReference type="NCBI Taxonomy" id="1234261"/>
    <lineage>
        <taxon>Eukaryota</taxon>
        <taxon>Metazoa</taxon>
        <taxon>Spiralia</taxon>
        <taxon>Gnathifera</taxon>
        <taxon>Rotifera</taxon>
        <taxon>Eurotatoria</taxon>
        <taxon>Bdelloidea</taxon>
        <taxon>Philodinida</taxon>
        <taxon>Philodinidae</taxon>
        <taxon>Didymodactylos</taxon>
    </lineage>
</organism>